<evidence type="ECO:0000313" key="2">
    <source>
        <dbReference type="Proteomes" id="UP001283361"/>
    </source>
</evidence>
<evidence type="ECO:0000313" key="1">
    <source>
        <dbReference type="EMBL" id="KAK3723082.1"/>
    </source>
</evidence>
<dbReference type="AlphaFoldDB" id="A0AAE1CNS3"/>
<organism evidence="1 2">
    <name type="scientific">Elysia crispata</name>
    <name type="common">lettuce slug</name>
    <dbReference type="NCBI Taxonomy" id="231223"/>
    <lineage>
        <taxon>Eukaryota</taxon>
        <taxon>Metazoa</taxon>
        <taxon>Spiralia</taxon>
        <taxon>Lophotrochozoa</taxon>
        <taxon>Mollusca</taxon>
        <taxon>Gastropoda</taxon>
        <taxon>Heterobranchia</taxon>
        <taxon>Euthyneura</taxon>
        <taxon>Panpulmonata</taxon>
        <taxon>Sacoglossa</taxon>
        <taxon>Placobranchoidea</taxon>
        <taxon>Plakobranchidae</taxon>
        <taxon>Elysia</taxon>
    </lineage>
</organism>
<comment type="caution">
    <text evidence="1">The sequence shown here is derived from an EMBL/GenBank/DDBJ whole genome shotgun (WGS) entry which is preliminary data.</text>
</comment>
<sequence>MPDIFTGLQRPRYSAQLPSYTSILRYGIINLQTRPNSSKENVPSVKNAVRSRIKSRAEGGPLDLDLVLTATV</sequence>
<reference evidence="1" key="1">
    <citation type="journal article" date="2023" name="G3 (Bethesda)">
        <title>A reference genome for the long-term kleptoplast-retaining sea slug Elysia crispata morphotype clarki.</title>
        <authorList>
            <person name="Eastman K.E."/>
            <person name="Pendleton A.L."/>
            <person name="Shaikh M.A."/>
            <person name="Suttiyut T."/>
            <person name="Ogas R."/>
            <person name="Tomko P."/>
            <person name="Gavelis G."/>
            <person name="Widhalm J.R."/>
            <person name="Wisecaver J.H."/>
        </authorList>
    </citation>
    <scope>NUCLEOTIDE SEQUENCE</scope>
    <source>
        <strain evidence="1">ECLA1</strain>
    </source>
</reference>
<dbReference type="Proteomes" id="UP001283361">
    <property type="component" value="Unassembled WGS sequence"/>
</dbReference>
<accession>A0AAE1CNS3</accession>
<name>A0AAE1CNS3_9GAST</name>
<proteinExistence type="predicted"/>
<gene>
    <name evidence="1" type="ORF">RRG08_037276</name>
</gene>
<protein>
    <submittedName>
        <fullName evidence="1">Uncharacterized protein</fullName>
    </submittedName>
</protein>
<dbReference type="EMBL" id="JAWDGP010007367">
    <property type="protein sequence ID" value="KAK3723082.1"/>
    <property type="molecule type" value="Genomic_DNA"/>
</dbReference>
<keyword evidence="2" id="KW-1185">Reference proteome</keyword>